<evidence type="ECO:0000313" key="1">
    <source>
        <dbReference type="EMBL" id="KAB0668619.1"/>
    </source>
</evidence>
<evidence type="ECO:0000313" key="2">
    <source>
        <dbReference type="Proteomes" id="UP000798046"/>
    </source>
</evidence>
<name>A0ABQ6TKL2_9BACT</name>
<dbReference type="Proteomes" id="UP000798046">
    <property type="component" value="Unassembled WGS sequence"/>
</dbReference>
<dbReference type="InterPro" id="IPR008551">
    <property type="entry name" value="TANGO2"/>
</dbReference>
<organism evidence="1 2">
    <name type="scientific">Oryzomonas sagensis</name>
    <dbReference type="NCBI Taxonomy" id="2603857"/>
    <lineage>
        <taxon>Bacteria</taxon>
        <taxon>Pseudomonadati</taxon>
        <taxon>Thermodesulfobacteriota</taxon>
        <taxon>Desulfuromonadia</taxon>
        <taxon>Geobacterales</taxon>
        <taxon>Geobacteraceae</taxon>
        <taxon>Oryzomonas</taxon>
    </lineage>
</organism>
<gene>
    <name evidence="1" type="ORF">F6V30_16110</name>
</gene>
<dbReference type="EMBL" id="VZRA01000007">
    <property type="protein sequence ID" value="KAB0668619.1"/>
    <property type="molecule type" value="Genomic_DNA"/>
</dbReference>
<sequence>MCLAVFALDYHPRYRLILAANRDEFYDRPTLPAAFWKDSPHILAGRDLLCGGTWLGITADGRLAAVTNFRDPARNLDTPRFSRGALTAGFLTGTAPPRSFLETLHAKRADYNGFNLIVADREEFWYCSNRGNAGPLRVAAGIHGLSNHLLDTPWPKVTTSKDYLACLIRDDRVSTEELLEFLSDATPFPDHLLPDTGVGRERERMLSPRFIAGESYGTRSSTVILVEREGVIRFVERSYAPGRRLMQTVEFSLPPGDKPSLDAVF</sequence>
<dbReference type="PANTHER" id="PTHR17985">
    <property type="entry name" value="SER/THR-RICH PROTEIN T10 IN DGCR REGION"/>
    <property type="match status" value="1"/>
</dbReference>
<accession>A0ABQ6TKL2</accession>
<keyword evidence="2" id="KW-1185">Reference proteome</keyword>
<protein>
    <submittedName>
        <fullName evidence="1">NRDE family protein</fullName>
    </submittedName>
</protein>
<comment type="caution">
    <text evidence="1">The sequence shown here is derived from an EMBL/GenBank/DDBJ whole genome shotgun (WGS) entry which is preliminary data.</text>
</comment>
<proteinExistence type="predicted"/>
<dbReference type="PANTHER" id="PTHR17985:SF8">
    <property type="entry name" value="TRANSPORT AND GOLGI ORGANIZATION PROTEIN 2 HOMOLOG"/>
    <property type="match status" value="1"/>
</dbReference>
<dbReference type="Pfam" id="PF05742">
    <property type="entry name" value="TANGO2"/>
    <property type="match status" value="1"/>
</dbReference>
<dbReference type="RefSeq" id="WP_151158134.1">
    <property type="nucleotide sequence ID" value="NZ_VZRA01000007.1"/>
</dbReference>
<reference evidence="1 2" key="1">
    <citation type="journal article" date="2020" name="Microorganisms">
        <title>Description of Three Novel Members in the Family Geobacteraceae, Oryzomonas japonicum gen. nov., sp. nov., Oryzomonas sagensis sp. nov., and Oryzomonas ruber sp. nov.</title>
        <authorList>
            <person name="Xu Z."/>
            <person name="Masuda Y."/>
            <person name="Hayakawa C."/>
            <person name="Ushijima N."/>
            <person name="Kawano K."/>
            <person name="Shiratori Y."/>
            <person name="Senoo K."/>
            <person name="Itoh H."/>
        </authorList>
    </citation>
    <scope>NUCLEOTIDE SEQUENCE [LARGE SCALE GENOMIC DNA]</scope>
    <source>
        <strain evidence="1 2">Red100</strain>
    </source>
</reference>